<dbReference type="Proteomes" id="UP001054945">
    <property type="component" value="Unassembled WGS sequence"/>
</dbReference>
<organism evidence="2 3">
    <name type="scientific">Caerostris extrusa</name>
    <name type="common">Bark spider</name>
    <name type="synonym">Caerostris bankana</name>
    <dbReference type="NCBI Taxonomy" id="172846"/>
    <lineage>
        <taxon>Eukaryota</taxon>
        <taxon>Metazoa</taxon>
        <taxon>Ecdysozoa</taxon>
        <taxon>Arthropoda</taxon>
        <taxon>Chelicerata</taxon>
        <taxon>Arachnida</taxon>
        <taxon>Araneae</taxon>
        <taxon>Araneomorphae</taxon>
        <taxon>Entelegynae</taxon>
        <taxon>Araneoidea</taxon>
        <taxon>Araneidae</taxon>
        <taxon>Caerostris</taxon>
    </lineage>
</organism>
<reference evidence="2 3" key="1">
    <citation type="submission" date="2021-06" db="EMBL/GenBank/DDBJ databases">
        <title>Caerostris extrusa draft genome.</title>
        <authorList>
            <person name="Kono N."/>
            <person name="Arakawa K."/>
        </authorList>
    </citation>
    <scope>NUCLEOTIDE SEQUENCE [LARGE SCALE GENOMIC DNA]</scope>
</reference>
<evidence type="ECO:0000256" key="1">
    <source>
        <dbReference type="SAM" id="MobiDB-lite"/>
    </source>
</evidence>
<gene>
    <name evidence="2" type="ORF">CEXT_251891</name>
</gene>
<dbReference type="AlphaFoldDB" id="A0AAV4WCG9"/>
<sequence>MSSDQNKHSKSEHNSDLVYSSKLRSFRMKKTKYQSSRVIQNNRKQRSAIEEKKEVNISSLYHGNRFEIFGNCRNEKHAIKNRGERCNGKVVTKNVSIQKVKATFRQMQRRIM</sequence>
<name>A0AAV4WCG9_CAEEX</name>
<feature type="compositionally biased region" description="Basic and acidic residues" evidence="1">
    <location>
        <begin position="1"/>
        <end position="15"/>
    </location>
</feature>
<proteinExistence type="predicted"/>
<keyword evidence="3" id="KW-1185">Reference proteome</keyword>
<evidence type="ECO:0000313" key="3">
    <source>
        <dbReference type="Proteomes" id="UP001054945"/>
    </source>
</evidence>
<comment type="caution">
    <text evidence="2">The sequence shown here is derived from an EMBL/GenBank/DDBJ whole genome shotgun (WGS) entry which is preliminary data.</text>
</comment>
<feature type="region of interest" description="Disordered" evidence="1">
    <location>
        <begin position="1"/>
        <end position="48"/>
    </location>
</feature>
<protein>
    <submittedName>
        <fullName evidence="2">Uncharacterized protein</fullName>
    </submittedName>
</protein>
<dbReference type="EMBL" id="BPLR01015944">
    <property type="protein sequence ID" value="GIY79914.1"/>
    <property type="molecule type" value="Genomic_DNA"/>
</dbReference>
<feature type="compositionally biased region" description="Polar residues" evidence="1">
    <location>
        <begin position="33"/>
        <end position="42"/>
    </location>
</feature>
<accession>A0AAV4WCG9</accession>
<evidence type="ECO:0000313" key="2">
    <source>
        <dbReference type="EMBL" id="GIY79914.1"/>
    </source>
</evidence>